<dbReference type="PANTHER" id="PTHR31909">
    <property type="entry name" value="CHROMOSOME 20 ORF85 FAMILY MEMBER"/>
    <property type="match status" value="1"/>
</dbReference>
<evidence type="ECO:0000256" key="1">
    <source>
        <dbReference type="SAM" id="MobiDB-lite"/>
    </source>
</evidence>
<organism evidence="2 3">
    <name type="scientific">Cyprinodon variegatus</name>
    <name type="common">Sheepshead minnow</name>
    <dbReference type="NCBI Taxonomy" id="28743"/>
    <lineage>
        <taxon>Eukaryota</taxon>
        <taxon>Metazoa</taxon>
        <taxon>Chordata</taxon>
        <taxon>Craniata</taxon>
        <taxon>Vertebrata</taxon>
        <taxon>Euteleostomi</taxon>
        <taxon>Actinopterygii</taxon>
        <taxon>Neopterygii</taxon>
        <taxon>Teleostei</taxon>
        <taxon>Neoteleostei</taxon>
        <taxon>Acanthomorphata</taxon>
        <taxon>Ovalentaria</taxon>
        <taxon>Atherinomorphae</taxon>
        <taxon>Cyprinodontiformes</taxon>
        <taxon>Cyprinodontidae</taxon>
        <taxon>Cyprinodon</taxon>
    </lineage>
</organism>
<dbReference type="PANTHER" id="PTHR31909:SF2">
    <property type="entry name" value="RIKEN CDNA 2410004P03 GENE"/>
    <property type="match status" value="1"/>
</dbReference>
<feature type="compositionally biased region" description="Basic and acidic residues" evidence="1">
    <location>
        <begin position="32"/>
        <end position="50"/>
    </location>
</feature>
<reference evidence="2" key="2">
    <citation type="submission" date="2025-09" db="UniProtKB">
        <authorList>
            <consortium name="Ensembl"/>
        </authorList>
    </citation>
    <scope>IDENTIFICATION</scope>
</reference>
<reference evidence="2" key="1">
    <citation type="submission" date="2025-08" db="UniProtKB">
        <authorList>
            <consortium name="Ensembl"/>
        </authorList>
    </citation>
    <scope>IDENTIFICATION</scope>
</reference>
<evidence type="ECO:0000313" key="2">
    <source>
        <dbReference type="Ensembl" id="ENSCVAP00000019464.1"/>
    </source>
</evidence>
<proteinExistence type="predicted"/>
<dbReference type="OMA" id="DLDPQIH"/>
<dbReference type="Ensembl" id="ENSCVAT00000028646.1">
    <property type="protein sequence ID" value="ENSCVAP00000019464.1"/>
    <property type="gene ID" value="ENSCVAG00000022824.1"/>
</dbReference>
<dbReference type="AlphaFoldDB" id="A0A3Q2DLA2"/>
<sequence>MDLTGVRQVSSAGRRVSQRPKEIRPASSPAAGDRRTQQDPAEHDRSRKNAVKQDELWKDLVCRERRQINQLRSLYFKKQGGPREEISLPNNISVFSDSSPNTTNQIYGNRQFTPLGREMVRRDRLILWSGSHRRRMKPDLELQPC</sequence>
<dbReference type="Proteomes" id="UP000265020">
    <property type="component" value="Unassembled WGS sequence"/>
</dbReference>
<accession>A0A3Q2DLA2</accession>
<keyword evidence="3" id="KW-1185">Reference proteome</keyword>
<protein>
    <submittedName>
        <fullName evidence="2">Uncharacterized protein</fullName>
    </submittedName>
</protein>
<name>A0A3Q2DLA2_CYPVA</name>
<evidence type="ECO:0000313" key="3">
    <source>
        <dbReference type="Proteomes" id="UP000265020"/>
    </source>
</evidence>
<feature type="region of interest" description="Disordered" evidence="1">
    <location>
        <begin position="1"/>
        <end position="50"/>
    </location>
</feature>
<dbReference type="GeneTree" id="ENSGT00940000177705"/>
<dbReference type="InterPro" id="IPR020339">
    <property type="entry name" value="C20orf85-like"/>
</dbReference>